<reference evidence="1 2" key="1">
    <citation type="submission" date="2020-02" db="EMBL/GenBank/DDBJ databases">
        <title>Synteny-based analysis reveals conserved mechanism for high triclosan tolerance in Pseudomonas, as well as instances of horizontal transfer.</title>
        <authorList>
            <person name="Mcfarland A.G."/>
            <person name="Bertucci H.K."/>
            <person name="Litmann E."/>
            <person name="Shen J."/>
            <person name="Huttenhower C."/>
            <person name="Hartmann E.M."/>
        </authorList>
    </citation>
    <scope>NUCLEOTIDE SEQUENCE [LARGE SCALE GENOMIC DNA]</scope>
    <source>
        <strain evidence="1 2">115A1</strain>
    </source>
</reference>
<name>A0ABR5Z3P7_9GAMM</name>
<organism evidence="1 2">
    <name type="scientific">Stutzerimonas azotifigens</name>
    <dbReference type="NCBI Taxonomy" id="291995"/>
    <lineage>
        <taxon>Bacteria</taxon>
        <taxon>Pseudomonadati</taxon>
        <taxon>Pseudomonadota</taxon>
        <taxon>Gammaproteobacteria</taxon>
        <taxon>Pseudomonadales</taxon>
        <taxon>Pseudomonadaceae</taxon>
        <taxon>Stutzerimonas</taxon>
    </lineage>
</organism>
<dbReference type="EMBL" id="JAAMRF010000008">
    <property type="protein sequence ID" value="MBA1274843.1"/>
    <property type="molecule type" value="Genomic_DNA"/>
</dbReference>
<comment type="caution">
    <text evidence="1">The sequence shown here is derived from an EMBL/GenBank/DDBJ whole genome shotgun (WGS) entry which is preliminary data.</text>
</comment>
<protein>
    <recommendedName>
        <fullName evidence="3">Flagellar protein FliT</fullName>
    </recommendedName>
</protein>
<keyword evidence="2" id="KW-1185">Reference proteome</keyword>
<gene>
    <name evidence="1" type="ORF">G7026_15930</name>
</gene>
<evidence type="ECO:0000313" key="2">
    <source>
        <dbReference type="Proteomes" id="UP000786387"/>
    </source>
</evidence>
<dbReference type="RefSeq" id="WP_181071889.1">
    <property type="nucleotide sequence ID" value="NZ_JAAMRF010000008.1"/>
</dbReference>
<sequence>MPHANDLCRLKELGQQLEQAMQLDDWSLISEADQAIAQCLKALGERLHPSDEVMRARAELQQLHARALKRCAEECERLRQLLENCVQHAEGRAAYQRVALYAVGDQS</sequence>
<evidence type="ECO:0008006" key="3">
    <source>
        <dbReference type="Google" id="ProtNLM"/>
    </source>
</evidence>
<dbReference type="Proteomes" id="UP000786387">
    <property type="component" value="Unassembled WGS sequence"/>
</dbReference>
<accession>A0ABR5Z3P7</accession>
<proteinExistence type="predicted"/>
<evidence type="ECO:0000313" key="1">
    <source>
        <dbReference type="EMBL" id="MBA1274843.1"/>
    </source>
</evidence>